<feature type="coiled-coil region" evidence="1">
    <location>
        <begin position="276"/>
        <end position="331"/>
    </location>
</feature>
<comment type="caution">
    <text evidence="4">The sequence shown here is derived from an EMBL/GenBank/DDBJ whole genome shotgun (WGS) entry which is preliminary data.</text>
</comment>
<organism evidence="4 5">
    <name type="scientific">Tetrapyrgos nigripes</name>
    <dbReference type="NCBI Taxonomy" id="182062"/>
    <lineage>
        <taxon>Eukaryota</taxon>
        <taxon>Fungi</taxon>
        <taxon>Dikarya</taxon>
        <taxon>Basidiomycota</taxon>
        <taxon>Agaricomycotina</taxon>
        <taxon>Agaricomycetes</taxon>
        <taxon>Agaricomycetidae</taxon>
        <taxon>Agaricales</taxon>
        <taxon>Marasmiineae</taxon>
        <taxon>Marasmiaceae</taxon>
        <taxon>Tetrapyrgos</taxon>
    </lineage>
</organism>
<dbReference type="InterPro" id="IPR016181">
    <property type="entry name" value="Acyl_CoA_acyltransferase"/>
</dbReference>
<gene>
    <name evidence="4" type="ORF">D9758_003650</name>
</gene>
<evidence type="ECO:0000313" key="4">
    <source>
        <dbReference type="EMBL" id="KAF5367450.1"/>
    </source>
</evidence>
<name>A0A8H5GMG3_9AGAR</name>
<protein>
    <recommendedName>
        <fullName evidence="3">N-acetyltransferase domain-containing protein</fullName>
    </recommendedName>
</protein>
<dbReference type="PANTHER" id="PTHR43441:SF5">
    <property type="entry name" value="FAMILY ACETYLTRANSFERASE, PUTATIVE-RELATED"/>
    <property type="match status" value="1"/>
</dbReference>
<reference evidence="4 5" key="1">
    <citation type="journal article" date="2020" name="ISME J.">
        <title>Uncovering the hidden diversity of litter-decomposition mechanisms in mushroom-forming fungi.</title>
        <authorList>
            <person name="Floudas D."/>
            <person name="Bentzer J."/>
            <person name="Ahren D."/>
            <person name="Johansson T."/>
            <person name="Persson P."/>
            <person name="Tunlid A."/>
        </authorList>
    </citation>
    <scope>NUCLEOTIDE SEQUENCE [LARGE SCALE GENOMIC DNA]</scope>
    <source>
        <strain evidence="4 5">CBS 291.85</strain>
    </source>
</reference>
<sequence length="687" mass="74822">MISQKPRLLMANTPSSDKSLYFDAQSAIMPSSLDPNQPITGSPEKSDLSREPTVVGPGAAPTNGVNGVDGSNLEQPETYAHPNGSEGWLPAEDVPDDSAGSSPRAGTPARYGSVLKKKLQRNPSAGSRPASLSASLSRSRSANVNGRPASITYSSHSVGRRSTFTNADGATIPGSTFINGAGVTGPSASAIADESLHRRAMSADQSLSAKQKSKIGKMEAKEGKRLSKIIKEEGKVEKQALGVAIQELADLQKLQKEAVKREAKAHTAHIKALTAFQKAEAAYLAARTKYETAEAEMNAEHEVLEITRDSARQATERMQEKAQEIDSLRKMLGVDERERQVKIDEIRSLTKKNGKSGLFGRAYTSQILIRRRQCDSSCLVVIDDMLKPEPLEAATASAATRRVAFGNASDDSLGTGTRHENLGASCTIPMSSPQDLDSSVKDTNFCFPIPDALENDRIKIVPFISTSLYQPSEHLDHVSSFVQDQSLWQYLPFGPFSTPSDFISQFYEKRVRANKGEILFVILDKTFPKVPKNGEEGANTLFQVAGLIGYLNSNAWDLVTEIGFVVVFPKFQRTHVASNAVGLLLRYAFDLSEDGGLGLRRVQWSANVKNEASIRLAERMGLKVEAVMRWARVLKPEKAVGSNGGSVRRGDPRAECPGRDTALLATYWDDWENGLREKVDAVMARRK</sequence>
<dbReference type="GO" id="GO:1990189">
    <property type="term" value="F:protein N-terminal-serine acetyltransferase activity"/>
    <property type="evidence" value="ECO:0007669"/>
    <property type="project" value="TreeGrafter"/>
</dbReference>
<dbReference type="PANTHER" id="PTHR43441">
    <property type="entry name" value="RIBOSOMAL-PROTEIN-SERINE ACETYLTRANSFERASE"/>
    <property type="match status" value="1"/>
</dbReference>
<dbReference type="InterPro" id="IPR000182">
    <property type="entry name" value="GNAT_dom"/>
</dbReference>
<feature type="domain" description="N-acetyltransferase" evidence="3">
    <location>
        <begin position="547"/>
        <end position="641"/>
    </location>
</feature>
<evidence type="ECO:0000313" key="5">
    <source>
        <dbReference type="Proteomes" id="UP000559256"/>
    </source>
</evidence>
<dbReference type="OrthoDB" id="3267800at2759"/>
<keyword evidence="5" id="KW-1185">Reference proteome</keyword>
<evidence type="ECO:0000259" key="3">
    <source>
        <dbReference type="PROSITE" id="PS51186"/>
    </source>
</evidence>
<proteinExistence type="predicted"/>
<dbReference type="SUPFAM" id="SSF55729">
    <property type="entry name" value="Acyl-CoA N-acyltransferases (Nat)"/>
    <property type="match status" value="1"/>
</dbReference>
<dbReference type="InterPro" id="IPR051908">
    <property type="entry name" value="Ribosomal_N-acetyltransferase"/>
</dbReference>
<dbReference type="Pfam" id="PF13302">
    <property type="entry name" value="Acetyltransf_3"/>
    <property type="match status" value="1"/>
</dbReference>
<evidence type="ECO:0000256" key="2">
    <source>
        <dbReference type="SAM" id="MobiDB-lite"/>
    </source>
</evidence>
<feature type="compositionally biased region" description="Low complexity" evidence="2">
    <location>
        <begin position="123"/>
        <end position="142"/>
    </location>
</feature>
<dbReference type="GO" id="GO:0008999">
    <property type="term" value="F:protein-N-terminal-alanine acetyltransferase activity"/>
    <property type="evidence" value="ECO:0007669"/>
    <property type="project" value="TreeGrafter"/>
</dbReference>
<dbReference type="Proteomes" id="UP000559256">
    <property type="component" value="Unassembled WGS sequence"/>
</dbReference>
<accession>A0A8H5GMG3</accession>
<evidence type="ECO:0000256" key="1">
    <source>
        <dbReference type="SAM" id="Coils"/>
    </source>
</evidence>
<dbReference type="PROSITE" id="PS51186">
    <property type="entry name" value="GNAT"/>
    <property type="match status" value="1"/>
</dbReference>
<dbReference type="AlphaFoldDB" id="A0A8H5GMG3"/>
<dbReference type="Gene3D" id="3.40.630.30">
    <property type="match status" value="1"/>
</dbReference>
<keyword evidence="1" id="KW-0175">Coiled coil</keyword>
<dbReference type="EMBL" id="JAACJM010000019">
    <property type="protein sequence ID" value="KAF5367450.1"/>
    <property type="molecule type" value="Genomic_DNA"/>
</dbReference>
<feature type="region of interest" description="Disordered" evidence="2">
    <location>
        <begin position="24"/>
        <end position="154"/>
    </location>
</feature>